<name>A0ABU2U083_9ACTN</name>
<keyword evidence="1" id="KW-0812">Transmembrane</keyword>
<feature type="transmembrane region" description="Helical" evidence="1">
    <location>
        <begin position="26"/>
        <end position="45"/>
    </location>
</feature>
<dbReference type="Pfam" id="PF19747">
    <property type="entry name" value="DUF6234"/>
    <property type="match status" value="1"/>
</dbReference>
<feature type="domain" description="DUF6234" evidence="2">
    <location>
        <begin position="19"/>
        <end position="138"/>
    </location>
</feature>
<evidence type="ECO:0000256" key="1">
    <source>
        <dbReference type="SAM" id="Phobius"/>
    </source>
</evidence>
<protein>
    <submittedName>
        <fullName evidence="3">DUF6234 family protein</fullName>
    </submittedName>
</protein>
<accession>A0ABU2U083</accession>
<keyword evidence="4" id="KW-1185">Reference proteome</keyword>
<evidence type="ECO:0000313" key="4">
    <source>
        <dbReference type="Proteomes" id="UP001183809"/>
    </source>
</evidence>
<feature type="transmembrane region" description="Helical" evidence="1">
    <location>
        <begin position="93"/>
        <end position="111"/>
    </location>
</feature>
<comment type="caution">
    <text evidence="3">The sequence shown here is derived from an EMBL/GenBank/DDBJ whole genome shotgun (WGS) entry which is preliminary data.</text>
</comment>
<proteinExistence type="predicted"/>
<reference evidence="4" key="1">
    <citation type="submission" date="2023-07" db="EMBL/GenBank/DDBJ databases">
        <title>30 novel species of actinomycetes from the DSMZ collection.</title>
        <authorList>
            <person name="Nouioui I."/>
        </authorList>
    </citation>
    <scope>NUCLEOTIDE SEQUENCE [LARGE SCALE GENOMIC DNA]</scope>
    <source>
        <strain evidence="4">DSM 41699</strain>
    </source>
</reference>
<dbReference type="EMBL" id="JAVREY010000040">
    <property type="protein sequence ID" value="MDT0466643.1"/>
    <property type="molecule type" value="Genomic_DNA"/>
</dbReference>
<keyword evidence="1" id="KW-1133">Transmembrane helix</keyword>
<dbReference type="Proteomes" id="UP001183809">
    <property type="component" value="Unassembled WGS sequence"/>
</dbReference>
<feature type="transmembrane region" description="Helical" evidence="1">
    <location>
        <begin position="66"/>
        <end position="87"/>
    </location>
</feature>
<organism evidence="3 4">
    <name type="scientific">Streptomyces gibsoniae</name>
    <dbReference type="NCBI Taxonomy" id="3075529"/>
    <lineage>
        <taxon>Bacteria</taxon>
        <taxon>Bacillati</taxon>
        <taxon>Actinomycetota</taxon>
        <taxon>Actinomycetes</taxon>
        <taxon>Kitasatosporales</taxon>
        <taxon>Streptomycetaceae</taxon>
        <taxon>Streptomyces</taxon>
    </lineage>
</organism>
<evidence type="ECO:0000313" key="3">
    <source>
        <dbReference type="EMBL" id="MDT0466643.1"/>
    </source>
</evidence>
<keyword evidence="1" id="KW-0472">Membrane</keyword>
<evidence type="ECO:0000259" key="2">
    <source>
        <dbReference type="Pfam" id="PF19747"/>
    </source>
</evidence>
<dbReference type="RefSeq" id="WP_311698100.1">
    <property type="nucleotide sequence ID" value="NZ_JAVREY010000040.1"/>
</dbReference>
<sequence length="140" mass="14864">MTNSLPEPTPRRRWPWSSRTSAGSDLAAALALFVGEVAVFGWKSFGCAMQIWAAQGAQAEIETSRIASIAWTEHVLIATLVLAGLAALTRAPWTVLSQLLAAGTLAVLLVLSQYDHDRTHPGPAPTPSVGYSPCYSGTCQ</sequence>
<dbReference type="InterPro" id="IPR046201">
    <property type="entry name" value="DUF6234"/>
</dbReference>
<gene>
    <name evidence="3" type="ORF">RM764_27180</name>
</gene>